<dbReference type="HOGENOM" id="CLU_3193171_0_0_10"/>
<dbReference type="AlphaFoldDB" id="F9DMD7"/>
<name>F9DMD7_9BACT</name>
<organism evidence="1 2">
    <name type="scientific">Prevotella pallens ATCC 700821</name>
    <dbReference type="NCBI Taxonomy" id="997353"/>
    <lineage>
        <taxon>Bacteria</taxon>
        <taxon>Pseudomonadati</taxon>
        <taxon>Bacteroidota</taxon>
        <taxon>Bacteroidia</taxon>
        <taxon>Bacteroidales</taxon>
        <taxon>Prevotellaceae</taxon>
        <taxon>Prevotella</taxon>
    </lineage>
</organism>
<proteinExistence type="predicted"/>
<dbReference type="EMBL" id="AFPY01000146">
    <property type="protein sequence ID" value="EGQ11480.1"/>
    <property type="molecule type" value="Genomic_DNA"/>
</dbReference>
<gene>
    <name evidence="1" type="ORF">HMPREF9144_2829</name>
</gene>
<comment type="caution">
    <text evidence="1">The sequence shown here is derived from an EMBL/GenBank/DDBJ whole genome shotgun (WGS) entry which is preliminary data.</text>
</comment>
<evidence type="ECO:0000313" key="2">
    <source>
        <dbReference type="Proteomes" id="UP000004123"/>
    </source>
</evidence>
<accession>F9DMD7</accession>
<dbReference type="Proteomes" id="UP000004123">
    <property type="component" value="Unassembled WGS sequence"/>
</dbReference>
<evidence type="ECO:0000313" key="1">
    <source>
        <dbReference type="EMBL" id="EGQ11480.1"/>
    </source>
</evidence>
<sequence>DLHNIDNAQSFCSDSNSLILIYKLLAMYVVSAKRYQQCLCKETVR</sequence>
<reference evidence="1 2" key="1">
    <citation type="submission" date="2011-04" db="EMBL/GenBank/DDBJ databases">
        <authorList>
            <person name="Muzny D."/>
            <person name="Qin X."/>
            <person name="Deng J."/>
            <person name="Jiang H."/>
            <person name="Liu Y."/>
            <person name="Qu J."/>
            <person name="Song X.-Z."/>
            <person name="Zhang L."/>
            <person name="Thornton R."/>
            <person name="Coyle M."/>
            <person name="Francisco L."/>
            <person name="Jackson L."/>
            <person name="Javaid M."/>
            <person name="Korchina V."/>
            <person name="Kovar C."/>
            <person name="Mata R."/>
            <person name="Mathew T."/>
            <person name="Ngo R."/>
            <person name="Nguyen L."/>
            <person name="Nguyen N."/>
            <person name="Okwuonu G."/>
            <person name="Ongeri F."/>
            <person name="Pham C."/>
            <person name="Simmons D."/>
            <person name="Wilczek-Boney K."/>
            <person name="Hale W."/>
            <person name="Jakkamsetti A."/>
            <person name="Pham P."/>
            <person name="Ruth R."/>
            <person name="San Lucas F."/>
            <person name="Warren J."/>
            <person name="Zhang J."/>
            <person name="Zhao Z."/>
            <person name="Zhou C."/>
            <person name="Zhu D."/>
            <person name="Lee S."/>
            <person name="Bess C."/>
            <person name="Blankenburg K."/>
            <person name="Forbes L."/>
            <person name="Fu Q."/>
            <person name="Gubbala S."/>
            <person name="Hirani K."/>
            <person name="Jayaseelan J.C."/>
            <person name="Lara F."/>
            <person name="Munidasa M."/>
            <person name="Palculict T."/>
            <person name="Patil S."/>
            <person name="Pu L.-L."/>
            <person name="Saada N."/>
            <person name="Tang L."/>
            <person name="Weissenberger G."/>
            <person name="Zhu Y."/>
            <person name="Hemphill L."/>
            <person name="Shang Y."/>
            <person name="Youmans B."/>
            <person name="Ayvaz T."/>
            <person name="Ross M."/>
            <person name="Santibanez J."/>
            <person name="Aqrawi P."/>
            <person name="Gross S."/>
            <person name="Joshi V."/>
            <person name="Fowler G."/>
            <person name="Nazareth L."/>
            <person name="Reid J."/>
            <person name="Worley K."/>
            <person name="Petrosino J."/>
            <person name="Highlander S."/>
            <person name="Gibbs R."/>
        </authorList>
    </citation>
    <scope>NUCLEOTIDE SEQUENCE [LARGE SCALE GENOMIC DNA]</scope>
    <source>
        <strain evidence="1 2">ATCC 700821</strain>
    </source>
</reference>
<feature type="non-terminal residue" evidence="1">
    <location>
        <position position="1"/>
    </location>
</feature>
<protein>
    <submittedName>
        <fullName evidence="1">Uncharacterized protein</fullName>
    </submittedName>
</protein>